<reference evidence="2" key="1">
    <citation type="submission" date="2021-01" db="EMBL/GenBank/DDBJ databases">
        <title>Caligus Genome Assembly.</title>
        <authorList>
            <person name="Gallardo-Escarate C."/>
        </authorList>
    </citation>
    <scope>NUCLEOTIDE SEQUENCE [LARGE SCALE GENOMIC DNA]</scope>
</reference>
<gene>
    <name evidence="1" type="ORF">FKW44_006599</name>
</gene>
<evidence type="ECO:0000313" key="1">
    <source>
        <dbReference type="EMBL" id="QQP53942.1"/>
    </source>
</evidence>
<proteinExistence type="predicted"/>
<evidence type="ECO:0000313" key="2">
    <source>
        <dbReference type="Proteomes" id="UP000595437"/>
    </source>
</evidence>
<protein>
    <submittedName>
        <fullName evidence="1">Uncharacterized protein</fullName>
    </submittedName>
</protein>
<keyword evidence="2" id="KW-1185">Reference proteome</keyword>
<sequence>FRRTIIFSGWIPKSSQMLRNPLKRDESPINIARSNQCCERAIKVMQDLDESCRNKDNLPLRFVLSNDINMTN</sequence>
<dbReference type="EMBL" id="CP045893">
    <property type="protein sequence ID" value="QQP53942.1"/>
    <property type="molecule type" value="Genomic_DNA"/>
</dbReference>
<accession>A0A7T8KDK0</accession>
<name>A0A7T8KDK0_CALRO</name>
<organism evidence="1 2">
    <name type="scientific">Caligus rogercresseyi</name>
    <name type="common">Sea louse</name>
    <dbReference type="NCBI Taxonomy" id="217165"/>
    <lineage>
        <taxon>Eukaryota</taxon>
        <taxon>Metazoa</taxon>
        <taxon>Ecdysozoa</taxon>
        <taxon>Arthropoda</taxon>
        <taxon>Crustacea</taxon>
        <taxon>Multicrustacea</taxon>
        <taxon>Hexanauplia</taxon>
        <taxon>Copepoda</taxon>
        <taxon>Siphonostomatoida</taxon>
        <taxon>Caligidae</taxon>
        <taxon>Caligus</taxon>
    </lineage>
</organism>
<feature type="non-terminal residue" evidence="1">
    <location>
        <position position="1"/>
    </location>
</feature>
<dbReference type="AlphaFoldDB" id="A0A7T8KDK0"/>
<dbReference type="Proteomes" id="UP000595437">
    <property type="component" value="Chromosome 4"/>
</dbReference>